<dbReference type="SUPFAM" id="SSF52343">
    <property type="entry name" value="Ferredoxin reductase-like, C-terminal NADP-linked domain"/>
    <property type="match status" value="1"/>
</dbReference>
<evidence type="ECO:0000313" key="6">
    <source>
        <dbReference type="Proteomes" id="UP000185490"/>
    </source>
</evidence>
<gene>
    <name evidence="5" type="ORF">BW47_01445</name>
</gene>
<dbReference type="Pfam" id="PF10418">
    <property type="entry name" value="DHODB_Fe-S_bind"/>
    <property type="match status" value="1"/>
</dbReference>
<dbReference type="EMBL" id="CP007389">
    <property type="protein sequence ID" value="APT73337.1"/>
    <property type="molecule type" value="Genomic_DNA"/>
</dbReference>
<comment type="similarity">
    <text evidence="1">Belongs to the PyrK family.</text>
</comment>
<organism evidence="5 6">
    <name type="scientific">Thermosipho melanesiensis</name>
    <dbReference type="NCBI Taxonomy" id="46541"/>
    <lineage>
        <taxon>Bacteria</taxon>
        <taxon>Thermotogati</taxon>
        <taxon>Thermotogota</taxon>
        <taxon>Thermotogae</taxon>
        <taxon>Thermotogales</taxon>
        <taxon>Fervidobacteriaceae</taxon>
        <taxon>Thermosipho</taxon>
    </lineage>
</organism>
<keyword evidence="2" id="KW-0285">Flavoprotein</keyword>
<accession>A0ABN4V170</accession>
<proteinExistence type="inferred from homology"/>
<dbReference type="InterPro" id="IPR012165">
    <property type="entry name" value="Cyt_c3_hydrogenase_gsu"/>
</dbReference>
<evidence type="ECO:0000256" key="3">
    <source>
        <dbReference type="ARBA" id="ARBA00022827"/>
    </source>
</evidence>
<dbReference type="PANTHER" id="PTHR43513:SF3">
    <property type="entry name" value="DIHYDROOROTATE DEHYDROGENASE B (NAD(+)), ELECTRON TRANSFER SUBUNIT-RELATED"/>
    <property type="match status" value="1"/>
</dbReference>
<evidence type="ECO:0000313" key="5">
    <source>
        <dbReference type="EMBL" id="APT73337.1"/>
    </source>
</evidence>
<dbReference type="InterPro" id="IPR039261">
    <property type="entry name" value="FNR_nucleotide-bd"/>
</dbReference>
<dbReference type="PANTHER" id="PTHR43513">
    <property type="entry name" value="DIHYDROOROTATE DEHYDROGENASE B (NAD(+)), ELECTRON TRANSFER SUBUNIT"/>
    <property type="match status" value="1"/>
</dbReference>
<dbReference type="InterPro" id="IPR019480">
    <property type="entry name" value="Dihydroorotate_DH_Fe-S-bd"/>
</dbReference>
<evidence type="ECO:0000256" key="1">
    <source>
        <dbReference type="ARBA" id="ARBA00006422"/>
    </source>
</evidence>
<dbReference type="Gene3D" id="2.10.240.10">
    <property type="entry name" value="Dihydroorotate dehydrogenase, electron transfer subunit"/>
    <property type="match status" value="1"/>
</dbReference>
<sequence length="214" mass="24035">MENTYLTKKETLKINEDTYLITLENINFEIGQFLMIETNKLVRKPFILGTWDGKTAISVQIKGKGTKHIVETTQTLKAHFPLGNPFIPPKGKGIVIISPTCLTLANLMTEKYNCDVLVGSKTPLKIKIPFDYAIGDEYFAQKIDNLNTYDWYLISGSKSMEEFVLSKIDSPNVFVSLEEYMGCGIGACKSCAIFTKNGVKHVCTDGPIFRRDML</sequence>
<protein>
    <submittedName>
        <fullName evidence="5">Dihydroorotate dehydrogenase</fullName>
    </submittedName>
</protein>
<reference evidence="5 6" key="1">
    <citation type="submission" date="2014-02" db="EMBL/GenBank/DDBJ databases">
        <title>Diversity of Thermotogales isolates from hydrothermal vents.</title>
        <authorList>
            <person name="Haverkamp T.H.A."/>
            <person name="Lossouarn J."/>
            <person name="Geslin C."/>
            <person name="Nesbo C.L."/>
        </authorList>
    </citation>
    <scope>NUCLEOTIDE SEQUENCE [LARGE SCALE GENOMIC DNA]</scope>
    <source>
        <strain evidence="5 6">431</strain>
    </source>
</reference>
<dbReference type="PIRSF" id="PIRSF006816">
    <property type="entry name" value="Cyc3_hyd_g"/>
    <property type="match status" value="1"/>
</dbReference>
<feature type="domain" description="Dihydroorotate dehydrogenase electron transfer subunit iron-sulphur cluster binding" evidence="4">
    <location>
        <begin position="178"/>
        <end position="213"/>
    </location>
</feature>
<evidence type="ECO:0000256" key="2">
    <source>
        <dbReference type="ARBA" id="ARBA00022630"/>
    </source>
</evidence>
<name>A0ABN4V170_9BACT</name>
<dbReference type="InterPro" id="IPR037117">
    <property type="entry name" value="Dihydroorotate_DH_ele_sf"/>
</dbReference>
<dbReference type="RefSeq" id="WP_012056501.1">
    <property type="nucleotide sequence ID" value="NZ_CP007389.1"/>
</dbReference>
<evidence type="ECO:0000259" key="4">
    <source>
        <dbReference type="Pfam" id="PF10418"/>
    </source>
</evidence>
<keyword evidence="3" id="KW-0274">FAD</keyword>
<dbReference type="InterPro" id="IPR050353">
    <property type="entry name" value="PyrK_electron_transfer"/>
</dbReference>
<keyword evidence="6" id="KW-1185">Reference proteome</keyword>
<dbReference type="Proteomes" id="UP000185490">
    <property type="component" value="Chromosome"/>
</dbReference>